<keyword evidence="6" id="KW-1185">Reference proteome</keyword>
<dbReference type="InterPro" id="IPR048954">
    <property type="entry name" value="PorZ_N"/>
</dbReference>
<evidence type="ECO:0000313" key="5">
    <source>
        <dbReference type="EMBL" id="RRA93855.1"/>
    </source>
</evidence>
<feature type="chain" id="PRO_5018170325" evidence="2">
    <location>
        <begin position="19"/>
        <end position="762"/>
    </location>
</feature>
<dbReference type="InterPro" id="IPR011110">
    <property type="entry name" value="Reg_prop"/>
</dbReference>
<feature type="domain" description="PorZ N-terminal beta-propeller" evidence="4">
    <location>
        <begin position="43"/>
        <end position="203"/>
    </location>
</feature>
<dbReference type="InterPro" id="IPR015943">
    <property type="entry name" value="WD40/YVTN_repeat-like_dom_sf"/>
</dbReference>
<sequence>MKFYYQIFFFLVSFVSVAQTNQLWKGYYSYQETKAIEKDDQNIYVATDNSVFAYNEYSKETEIFNTVSGLKINEISTLAYAKDYKKLVVGSANGKIAIIDLAADKIYHLNDIFLKTNIPDNQKKINKIIIHAGYAYLATGYGITAVRLNDNHFGDTYYVAVGGEMINVKSIAVFNNHIYAAVENEGLKKASMNTNLIDYNNWQVIDFDNWIELTTFSNKLIGVKDDLFLNTISASNQIDEVGDVWGGFLKFSVSGDILIEITKEAARLRSTDLSVYNEFIYSFDEKGGISDATFSNGNYYLAANKNGGLKVPLENKENIEVVSPSGPLSNNISSAVVNNKDLWLTFGGYGIDMNPYEPNGLTKYGISTYKNMLSWEHISNEQLNGLQSTVNISFNPQKPNFAYLSTFNDGLGVFNINEKQITVYDDTNTDVFIPIIPTDLRIYGVTFDRNGTGWMTNTAGMNPTLITIDKNNQFNKYTSDIFVSNNPGSDAYFSPIIDKNNTKWFASRLSGLYAFNETKSNKAMKIDTGAGTGALPNISVRSIALDYKNELWIGTARGLRVVRNIDQFLTTPQLTTTNIIIEEEGKAQELFFEQDILNITVDGSNNKWVSVAESGVFLISDKYETLYNFTTANSPLPSNDVTAVTINGSTGEVYFVTRQGMVSFKNFATTPLTDLDNIKVYPNPVKPGFSGDVKISGLVSDATVKITDIAGNLVHETKSLGGTVTWNTLSFSGSKVPSGVYMIFITSQDGELDAVKKVMIIR</sequence>
<evidence type="ECO:0000256" key="2">
    <source>
        <dbReference type="SAM" id="SignalP"/>
    </source>
</evidence>
<feature type="signal peptide" evidence="2">
    <location>
        <begin position="1"/>
        <end position="18"/>
    </location>
</feature>
<feature type="domain" description="Secretion system C-terminal sorting" evidence="3">
    <location>
        <begin position="680"/>
        <end position="760"/>
    </location>
</feature>
<dbReference type="Pfam" id="PF18962">
    <property type="entry name" value="Por_Secre_tail"/>
    <property type="match status" value="1"/>
</dbReference>
<dbReference type="NCBIfam" id="TIGR04183">
    <property type="entry name" value="Por_Secre_tail"/>
    <property type="match status" value="1"/>
</dbReference>
<accession>A0A3P1AYH0</accession>
<evidence type="ECO:0000259" key="3">
    <source>
        <dbReference type="Pfam" id="PF18962"/>
    </source>
</evidence>
<gene>
    <name evidence="5" type="ORF">EG242_09840</name>
</gene>
<reference evidence="5 6" key="1">
    <citation type="submission" date="2018-11" db="EMBL/GenBank/DDBJ databases">
        <title>Flavobacterium sp. nov., YIM 102796 draft genome.</title>
        <authorList>
            <person name="Li G."/>
            <person name="Jiang Y."/>
        </authorList>
    </citation>
    <scope>NUCLEOTIDE SEQUENCE [LARGE SCALE GENOMIC DNA]</scope>
    <source>
        <strain evidence="5 6">YIM 102796</strain>
    </source>
</reference>
<dbReference type="Gene3D" id="2.130.10.10">
    <property type="entry name" value="YVTN repeat-like/Quinoprotein amine dehydrogenase"/>
    <property type="match status" value="3"/>
</dbReference>
<dbReference type="RefSeq" id="WP_124899709.1">
    <property type="nucleotide sequence ID" value="NZ_RQTJ01000020.1"/>
</dbReference>
<evidence type="ECO:0000313" key="6">
    <source>
        <dbReference type="Proteomes" id="UP000268372"/>
    </source>
</evidence>
<dbReference type="InterPro" id="IPR026444">
    <property type="entry name" value="Secre_tail"/>
</dbReference>
<protein>
    <submittedName>
        <fullName evidence="5">T9SS C-terminal target domain-containing protein</fullName>
    </submittedName>
</protein>
<evidence type="ECO:0000256" key="1">
    <source>
        <dbReference type="ARBA" id="ARBA00022729"/>
    </source>
</evidence>
<name>A0A3P1AYH0_9FLAO</name>
<dbReference type="OrthoDB" id="9807410at2"/>
<proteinExistence type="predicted"/>
<dbReference type="EMBL" id="RQTJ01000020">
    <property type="protein sequence ID" value="RRA93855.1"/>
    <property type="molecule type" value="Genomic_DNA"/>
</dbReference>
<evidence type="ECO:0000259" key="4">
    <source>
        <dbReference type="Pfam" id="PF21544"/>
    </source>
</evidence>
<dbReference type="Pfam" id="PF21544">
    <property type="entry name" value="PorZ_N_b_propeller"/>
    <property type="match status" value="1"/>
</dbReference>
<dbReference type="AlphaFoldDB" id="A0A3P1AYH0"/>
<comment type="caution">
    <text evidence="5">The sequence shown here is derived from an EMBL/GenBank/DDBJ whole genome shotgun (WGS) entry which is preliminary data.</text>
</comment>
<dbReference type="Proteomes" id="UP000268372">
    <property type="component" value="Unassembled WGS sequence"/>
</dbReference>
<dbReference type="Pfam" id="PF07494">
    <property type="entry name" value="Reg_prop"/>
    <property type="match status" value="1"/>
</dbReference>
<keyword evidence="1 2" id="KW-0732">Signal</keyword>
<organism evidence="5 6">
    <name type="scientific">Paenimyroides viscosum</name>
    <dbReference type="NCBI Taxonomy" id="2488729"/>
    <lineage>
        <taxon>Bacteria</taxon>
        <taxon>Pseudomonadati</taxon>
        <taxon>Bacteroidota</taxon>
        <taxon>Flavobacteriia</taxon>
        <taxon>Flavobacteriales</taxon>
        <taxon>Flavobacteriaceae</taxon>
        <taxon>Paenimyroides</taxon>
    </lineage>
</organism>
<dbReference type="SUPFAM" id="SSF63829">
    <property type="entry name" value="Calcium-dependent phosphotriesterase"/>
    <property type="match status" value="2"/>
</dbReference>